<keyword evidence="2" id="KW-1185">Reference proteome</keyword>
<evidence type="ECO:0000313" key="1">
    <source>
        <dbReference type="EMBL" id="KGN62481.1"/>
    </source>
</evidence>
<reference evidence="1 2" key="3">
    <citation type="journal article" date="2010" name="BMC Genomics">
        <title>Transcriptome sequencing and comparative analysis of cucumber flowers with different sex types.</title>
        <authorList>
            <person name="Guo S."/>
            <person name="Zheng Y."/>
            <person name="Joung J.G."/>
            <person name="Liu S."/>
            <person name="Zhang Z."/>
            <person name="Crasta O.R."/>
            <person name="Sobral B.W."/>
            <person name="Xu Y."/>
            <person name="Huang S."/>
            <person name="Fei Z."/>
        </authorList>
    </citation>
    <scope>NUCLEOTIDE SEQUENCE [LARGE SCALE GENOMIC DNA]</scope>
    <source>
        <strain evidence="2">cv. 9930</strain>
    </source>
</reference>
<gene>
    <name evidence="1" type="ORF">Csa_2G356060</name>
</gene>
<dbReference type="Proteomes" id="UP000029981">
    <property type="component" value="Chromosome 2"/>
</dbReference>
<protein>
    <submittedName>
        <fullName evidence="1">Uncharacterized protein</fullName>
    </submittedName>
</protein>
<dbReference type="AlphaFoldDB" id="A0A0A0LR80"/>
<evidence type="ECO:0000313" key="2">
    <source>
        <dbReference type="Proteomes" id="UP000029981"/>
    </source>
</evidence>
<proteinExistence type="predicted"/>
<sequence>MELPHHADRVIRIPYHPHKAVSSKKINEEEGAIETKVVKQQMEPPNEGTTVVHLTRKQPTHGGSGVLGSAATAVGNALRSAKDAVFGKGKGTNHG</sequence>
<organism evidence="1 2">
    <name type="scientific">Cucumis sativus</name>
    <name type="common">Cucumber</name>
    <dbReference type="NCBI Taxonomy" id="3659"/>
    <lineage>
        <taxon>Eukaryota</taxon>
        <taxon>Viridiplantae</taxon>
        <taxon>Streptophyta</taxon>
        <taxon>Embryophyta</taxon>
        <taxon>Tracheophyta</taxon>
        <taxon>Spermatophyta</taxon>
        <taxon>Magnoliopsida</taxon>
        <taxon>eudicotyledons</taxon>
        <taxon>Gunneridae</taxon>
        <taxon>Pentapetalae</taxon>
        <taxon>rosids</taxon>
        <taxon>fabids</taxon>
        <taxon>Cucurbitales</taxon>
        <taxon>Cucurbitaceae</taxon>
        <taxon>Benincaseae</taxon>
        <taxon>Cucumis</taxon>
    </lineage>
</organism>
<dbReference type="EMBL" id="CM002923">
    <property type="protein sequence ID" value="KGN62481.1"/>
    <property type="molecule type" value="Genomic_DNA"/>
</dbReference>
<reference evidence="1 2" key="2">
    <citation type="journal article" date="2009" name="PLoS ONE">
        <title>An integrated genetic and cytogenetic map of the cucumber genome.</title>
        <authorList>
            <person name="Ren Y."/>
            <person name="Zhang Z."/>
            <person name="Liu J."/>
            <person name="Staub J.E."/>
            <person name="Han Y."/>
            <person name="Cheng Z."/>
            <person name="Li X."/>
            <person name="Lu J."/>
            <person name="Miao H."/>
            <person name="Kang H."/>
            <person name="Xie B."/>
            <person name="Gu X."/>
            <person name="Wang X."/>
            <person name="Du Y."/>
            <person name="Jin W."/>
            <person name="Huang S."/>
        </authorList>
    </citation>
    <scope>NUCLEOTIDE SEQUENCE [LARGE SCALE GENOMIC DNA]</scope>
    <source>
        <strain evidence="2">cv. 9930</strain>
    </source>
</reference>
<reference evidence="1 2" key="1">
    <citation type="journal article" date="2009" name="Nat. Genet.">
        <title>The genome of the cucumber, Cucumis sativus L.</title>
        <authorList>
            <person name="Huang S."/>
            <person name="Li R."/>
            <person name="Zhang Z."/>
            <person name="Li L."/>
            <person name="Gu X."/>
            <person name="Fan W."/>
            <person name="Lucas W.J."/>
            <person name="Wang X."/>
            <person name="Xie B."/>
            <person name="Ni P."/>
            <person name="Ren Y."/>
            <person name="Zhu H."/>
            <person name="Li J."/>
            <person name="Lin K."/>
            <person name="Jin W."/>
            <person name="Fei Z."/>
            <person name="Li G."/>
            <person name="Staub J."/>
            <person name="Kilian A."/>
            <person name="van der Vossen E.A."/>
            <person name="Wu Y."/>
            <person name="Guo J."/>
            <person name="He J."/>
            <person name="Jia Z."/>
            <person name="Ren Y."/>
            <person name="Tian G."/>
            <person name="Lu Y."/>
            <person name="Ruan J."/>
            <person name="Qian W."/>
            <person name="Wang M."/>
            <person name="Huang Q."/>
            <person name="Li B."/>
            <person name="Xuan Z."/>
            <person name="Cao J."/>
            <person name="Asan"/>
            <person name="Wu Z."/>
            <person name="Zhang J."/>
            <person name="Cai Q."/>
            <person name="Bai Y."/>
            <person name="Zhao B."/>
            <person name="Han Y."/>
            <person name="Li Y."/>
            <person name="Li X."/>
            <person name="Wang S."/>
            <person name="Shi Q."/>
            <person name="Liu S."/>
            <person name="Cho W.K."/>
            <person name="Kim J.Y."/>
            <person name="Xu Y."/>
            <person name="Heller-Uszynska K."/>
            <person name="Miao H."/>
            <person name="Cheng Z."/>
            <person name="Zhang S."/>
            <person name="Wu J."/>
            <person name="Yang Y."/>
            <person name="Kang H."/>
            <person name="Li M."/>
            <person name="Liang H."/>
            <person name="Ren X."/>
            <person name="Shi Z."/>
            <person name="Wen M."/>
            <person name="Jian M."/>
            <person name="Yang H."/>
            <person name="Zhang G."/>
            <person name="Yang Z."/>
            <person name="Chen R."/>
            <person name="Liu S."/>
            <person name="Li J."/>
            <person name="Ma L."/>
            <person name="Liu H."/>
            <person name="Zhou Y."/>
            <person name="Zhao J."/>
            <person name="Fang X."/>
            <person name="Li G."/>
            <person name="Fang L."/>
            <person name="Li Y."/>
            <person name="Liu D."/>
            <person name="Zheng H."/>
            <person name="Zhang Y."/>
            <person name="Qin N."/>
            <person name="Li Z."/>
            <person name="Yang G."/>
            <person name="Yang S."/>
            <person name="Bolund L."/>
            <person name="Kristiansen K."/>
            <person name="Zheng H."/>
            <person name="Li S."/>
            <person name="Zhang X."/>
            <person name="Yang H."/>
            <person name="Wang J."/>
            <person name="Sun R."/>
            <person name="Zhang B."/>
            <person name="Jiang S."/>
            <person name="Wang J."/>
            <person name="Du Y."/>
            <person name="Li S."/>
        </authorList>
    </citation>
    <scope>NUCLEOTIDE SEQUENCE [LARGE SCALE GENOMIC DNA]</scope>
    <source>
        <strain evidence="2">cv. 9930</strain>
    </source>
</reference>
<reference evidence="1 2" key="4">
    <citation type="journal article" date="2011" name="BMC Genomics">
        <title>RNA-Seq improves annotation of protein-coding genes in the cucumber genome.</title>
        <authorList>
            <person name="Li Z."/>
            <person name="Zhang Z."/>
            <person name="Yan P."/>
            <person name="Huang S."/>
            <person name="Fei Z."/>
            <person name="Lin K."/>
        </authorList>
    </citation>
    <scope>NUCLEOTIDE SEQUENCE [LARGE SCALE GENOMIC DNA]</scope>
    <source>
        <strain evidence="2">cv. 9930</strain>
    </source>
</reference>
<accession>A0A0A0LR80</accession>
<name>A0A0A0LR80_CUCSA</name>
<dbReference type="Gramene" id="KGN62481">
    <property type="protein sequence ID" value="KGN62481"/>
    <property type="gene ID" value="Csa_2G356060"/>
</dbReference>